<dbReference type="Gene3D" id="1.10.10.10">
    <property type="entry name" value="Winged helix-like DNA-binding domain superfamily/Winged helix DNA-binding domain"/>
    <property type="match status" value="1"/>
</dbReference>
<dbReference type="InterPro" id="IPR029016">
    <property type="entry name" value="GAF-like_dom_sf"/>
</dbReference>
<dbReference type="Gene3D" id="3.30.450.40">
    <property type="match status" value="1"/>
</dbReference>
<feature type="domain" description="IclR-ED" evidence="5">
    <location>
        <begin position="67"/>
        <end position="246"/>
    </location>
</feature>
<dbReference type="InterPro" id="IPR036390">
    <property type="entry name" value="WH_DNA-bd_sf"/>
</dbReference>
<dbReference type="PROSITE" id="PS51078">
    <property type="entry name" value="ICLR_ED"/>
    <property type="match status" value="1"/>
</dbReference>
<dbReference type="PANTHER" id="PTHR30136">
    <property type="entry name" value="HELIX-TURN-HELIX TRANSCRIPTIONAL REGULATOR, ICLR FAMILY"/>
    <property type="match status" value="1"/>
</dbReference>
<evidence type="ECO:0000256" key="3">
    <source>
        <dbReference type="ARBA" id="ARBA00023163"/>
    </source>
</evidence>
<dbReference type="Pfam" id="PF09339">
    <property type="entry name" value="HTH_IclR"/>
    <property type="match status" value="1"/>
</dbReference>
<sequence length="260" mass="27134">MSQAPRSAVDKALDLVEAVARADRPARLADLARSVDLHRATAYRILLDLVRRGWVLRVGDTYLPGAAALQVSAAALHHSLTALARPVLEGLSGATGLMVNLQVLEGDRARVVDVVRPERLAMISHLRGEALPVHRFAGPLALVAALPADARAPYLRPAEEAGYPLDGADGLLADLARVERTGVALERGRNEKPVASISRVVRSRDGSPVCALTAVGLDTDFDGPALDGLTERLLAAAGSLEDVLAGRSGTAAPGPEGGAR</sequence>
<feature type="domain" description="HTH iclR-type" evidence="4">
    <location>
        <begin position="6"/>
        <end position="66"/>
    </location>
</feature>
<protein>
    <recommendedName>
        <fullName evidence="8">IclR family transcriptional regulator</fullName>
    </recommendedName>
</protein>
<comment type="caution">
    <text evidence="6">The sequence shown here is derived from an EMBL/GenBank/DDBJ whole genome shotgun (WGS) entry which is preliminary data.</text>
</comment>
<keyword evidence="2" id="KW-0238">DNA-binding</keyword>
<evidence type="ECO:0000259" key="4">
    <source>
        <dbReference type="PROSITE" id="PS51077"/>
    </source>
</evidence>
<dbReference type="SMART" id="SM00346">
    <property type="entry name" value="HTH_ICLR"/>
    <property type="match status" value="1"/>
</dbReference>
<keyword evidence="1" id="KW-0805">Transcription regulation</keyword>
<dbReference type="SUPFAM" id="SSF46785">
    <property type="entry name" value="Winged helix' DNA-binding domain"/>
    <property type="match status" value="1"/>
</dbReference>
<keyword evidence="7" id="KW-1185">Reference proteome</keyword>
<dbReference type="EMBL" id="BAAALD010000003">
    <property type="protein sequence ID" value="GAA1069963.1"/>
    <property type="molecule type" value="Genomic_DNA"/>
</dbReference>
<proteinExistence type="predicted"/>
<gene>
    <name evidence="6" type="ORF">GCM10009663_04630</name>
</gene>
<evidence type="ECO:0000256" key="2">
    <source>
        <dbReference type="ARBA" id="ARBA00023125"/>
    </source>
</evidence>
<organism evidence="6 7">
    <name type="scientific">Kitasatospora arboriphila</name>
    <dbReference type="NCBI Taxonomy" id="258052"/>
    <lineage>
        <taxon>Bacteria</taxon>
        <taxon>Bacillati</taxon>
        <taxon>Actinomycetota</taxon>
        <taxon>Actinomycetes</taxon>
        <taxon>Kitasatosporales</taxon>
        <taxon>Streptomycetaceae</taxon>
        <taxon>Kitasatospora</taxon>
    </lineage>
</organism>
<dbReference type="PROSITE" id="PS51077">
    <property type="entry name" value="HTH_ICLR"/>
    <property type="match status" value="1"/>
</dbReference>
<evidence type="ECO:0000256" key="1">
    <source>
        <dbReference type="ARBA" id="ARBA00023015"/>
    </source>
</evidence>
<dbReference type="SUPFAM" id="SSF55781">
    <property type="entry name" value="GAF domain-like"/>
    <property type="match status" value="1"/>
</dbReference>
<dbReference type="InterPro" id="IPR005471">
    <property type="entry name" value="Tscrpt_reg_IclR_N"/>
</dbReference>
<dbReference type="InterPro" id="IPR050707">
    <property type="entry name" value="HTH_MetabolicPath_Reg"/>
</dbReference>
<name>A0ABN1TAK8_9ACTN</name>
<reference evidence="6 7" key="1">
    <citation type="journal article" date="2019" name="Int. J. Syst. Evol. Microbiol.">
        <title>The Global Catalogue of Microorganisms (GCM) 10K type strain sequencing project: providing services to taxonomists for standard genome sequencing and annotation.</title>
        <authorList>
            <consortium name="The Broad Institute Genomics Platform"/>
            <consortium name="The Broad Institute Genome Sequencing Center for Infectious Disease"/>
            <person name="Wu L."/>
            <person name="Ma J."/>
        </authorList>
    </citation>
    <scope>NUCLEOTIDE SEQUENCE [LARGE SCALE GENOMIC DNA]</scope>
    <source>
        <strain evidence="6 7">JCM 13002</strain>
    </source>
</reference>
<evidence type="ECO:0000313" key="6">
    <source>
        <dbReference type="EMBL" id="GAA1069963.1"/>
    </source>
</evidence>
<evidence type="ECO:0008006" key="8">
    <source>
        <dbReference type="Google" id="ProtNLM"/>
    </source>
</evidence>
<dbReference type="RefSeq" id="WP_344621737.1">
    <property type="nucleotide sequence ID" value="NZ_BAAALD010000003.1"/>
</dbReference>
<evidence type="ECO:0000259" key="5">
    <source>
        <dbReference type="PROSITE" id="PS51078"/>
    </source>
</evidence>
<dbReference type="Pfam" id="PF01614">
    <property type="entry name" value="IclR_C"/>
    <property type="match status" value="1"/>
</dbReference>
<evidence type="ECO:0000313" key="7">
    <source>
        <dbReference type="Proteomes" id="UP001499987"/>
    </source>
</evidence>
<dbReference type="InterPro" id="IPR014757">
    <property type="entry name" value="Tscrpt_reg_IclR_C"/>
</dbReference>
<dbReference type="Proteomes" id="UP001499987">
    <property type="component" value="Unassembled WGS sequence"/>
</dbReference>
<keyword evidence="3" id="KW-0804">Transcription</keyword>
<dbReference type="PANTHER" id="PTHR30136:SF35">
    <property type="entry name" value="HTH-TYPE TRANSCRIPTIONAL REGULATOR RV1719"/>
    <property type="match status" value="1"/>
</dbReference>
<accession>A0ABN1TAK8</accession>
<dbReference type="InterPro" id="IPR036388">
    <property type="entry name" value="WH-like_DNA-bd_sf"/>
</dbReference>